<dbReference type="InterPro" id="IPR000477">
    <property type="entry name" value="RT_dom"/>
</dbReference>
<dbReference type="SUPFAM" id="SSF56219">
    <property type="entry name" value="DNase I-like"/>
    <property type="match status" value="1"/>
</dbReference>
<dbReference type="InterPro" id="IPR036397">
    <property type="entry name" value="RNaseH_sf"/>
</dbReference>
<sequence length="2225" mass="252210">MSARESRKKAIQYTHGKWIDGRRISVGIAKYQKTMRKEAAEGKRLMGNKSGKQEKTQTEKKFVSVRSLRDERSYKDVVNNGLNARRKQVSGEKLKGAKQNANGVRNVWEMHIPGNHSEWVKRSLTGIMKHSYEQDSIKEALKIEGVGVEISKWGYAWNACIITFNTIEELTYVWKNKKEELCLCFDWLAPVLNDDGVPLALCQVKMFGVPLLCWNEAFMEKLTGKWGKFICFNEDSKSILDLSVAKVLLRVESPFDVPDTVTIGSYGRSFKVKLSLGSVLKKPEELVGKTEEKFTKILHSYYVMSVQGDRQRPTLAAATNQELSEETRHKVLSWLNNKQNSGVNGVSRGQVPSSKSTEEIANCGLSVFMENMSNQNRNHVGLGLRETFESEDKAQSDEIGVDFSPVRKIIPTGPAFILKWVGEKNGTGSVTSFMPDLGNMMERNKDPRTQRIILSLHEFWNNLQVGSIEEKAKKYKGVTGRFMCQPNTILVNHREVAEEGAVTLEKEKVGGEKEMSNTEQDVDMDKEQHVGLRSRQENEATNTLNFNDFERDKLSVQQRAGSKKNKRIKDDKQIGLTEDSSSRSCVRQRNVVNQDGISSELSMEGQFKRKEILSSSKIPVQCLHRTKSLNNQMRLKIAPRRSGSVCSEREVSISFFDRVYRRECRSMVRDSLEKDRSSSKSSHSSVRALNEAIATREVCNMLGINFKGGQHLLEEEILKMERKGSRKEREGLGRKEKVRAVARLVNRDKPIVLFLQETKLNQCFNGLRRRLRGTREEKNSRFVAISGMFKLNKFECVLINVYGPSVEEVKDEFFRELSNFVTNLNLPICIGGDLNAYLNPSEKYAVAQNWHALDLLRSFVQQTNLIDLPLSGGMYTWCNNRELPTWVRLDRFLVSSNFLQGFPKLVQRILPKSLSDHNPIVLEEDGQNWGPKPFRIFNYLLKEEGFDDLVENSLADLQKKGGAAFSPQDRDQLVLLRSELWRLHRIEESIWCQKSRVRWIKEGDKNTRYFHLSALNRNRFNAINVLKVDGVELTDAVQIKAHVLDYFKKAYNTINTLEVGEFELIFAKISVVQRDRLEEIFTEQEVWEAISSSASDKAPGPDGFTMGFFKKYWPMLKEQIMKFVFDFYSGRKWDHGVNHAFISLIPKKLNPESLEDYRPISLVGNLVSPYQFAFIPGRQLLDCAFLANEGIDYWRKQGRKGVVFKIDFRRAYDTVEWPILLKVMKAMGFGEKWVSWIEYCLSSASISVLVNGSPTEEFPMTKGLRQGCSLSPLLFNLIGELLHLIVIKASDLGLFQGFDIGLHLNLSKSKLLGINVEDATLNEWVNDIGCSVGCFPMDYLGLPIGAKKNSEVLWEPILQNFNNKLAGWKASTLSMAGRLVLIKSVLSSLPIFFLSIFKMLLKVKQKVNTLMSNFLWGESSSKNRNHWVSWQAVCKPLEDGGLGILNLNIINRALLGKWVWKFANEKDSLWKRMICSKHNASTLSLSISNVVSTQDSWIWKGIVNNYMKDDDIGGCLRSNTKTQLGSGKSISFWNDFWVNNLPLKIQFPRIFALSNNKRGKVADFGCFDANGWVWNVQTRRSLCDWELDQWIELMAALNCFNLSDSMKDFLSWSGKGDGLFSVKSYRMALSNSQGGGFSWKRWVWSGFAPPRVETFLWQITHKKLAVRIELKKRGVPMEDALCPLCKNNEETVQHLFFSCSVAGDIWNRMLNIWDIYTALPNDPQVLLSSWSDLNRKSNIWKFIPGVVLWSIWKARNSVVFENSSLDITSLFFLIRFRLARWFLAKFPNIQIQVDLLVGDPSLADRFGYQNTHRSSKQSWQPPPIDFYKFNVDGAVKSAGMKGGIGGILRDCNSIILSTFFVSVGPGPPPLAELKAIKKGLDIFLSSDWAAKGRLILESDCKSAVDWIVLPNSVPSFFSSLVEDIVSLVHEKAIIIRWIPRGCNWEADKLAKDGIVSLFNKLRHSFPPSDSYSFQELTKREPSYMFTDKELRGPLEFADELGNLSIGEAADNVVPSQRVEENDKDLLLTTAEKEETRGSSNNGSAYNVPYDSSTSVFASQTQIESAISNPTTAGHSEQASFGIDDLLGLGMPAVPDVPPRPPQLKLNTNSTLDPSTFQQKWRQLPVALSQELSLSPQAVAALTAPQALLRHMQSHSIHCIASGGQSPNFKFFFFAQKYEESSNYLVECIINTSSAKAQVKIKTDDQSTSQAFSTLFESALSKFGTP</sequence>
<keyword evidence="4" id="KW-1185">Reference proteome</keyword>
<gene>
    <name evidence="3" type="ORF">F3Y22_tig00111008pilonHSYRG00224</name>
</gene>
<dbReference type="CDD" id="cd06222">
    <property type="entry name" value="RNase_H_like"/>
    <property type="match status" value="1"/>
</dbReference>
<dbReference type="InterPro" id="IPR015151">
    <property type="entry name" value="B-adaptin_app_sub_C"/>
</dbReference>
<dbReference type="InterPro" id="IPR009028">
    <property type="entry name" value="Coatomer/calthrin_app_sub_C"/>
</dbReference>
<feature type="region of interest" description="Disordered" evidence="1">
    <location>
        <begin position="555"/>
        <end position="587"/>
    </location>
</feature>
<protein>
    <submittedName>
        <fullName evidence="3">Beta-adaptin-like protein A</fullName>
    </submittedName>
</protein>
<dbReference type="EMBL" id="VEPZ02001200">
    <property type="protein sequence ID" value="KAE8687812.1"/>
    <property type="molecule type" value="Genomic_DNA"/>
</dbReference>
<dbReference type="Proteomes" id="UP000436088">
    <property type="component" value="Unassembled WGS sequence"/>
</dbReference>
<evidence type="ECO:0000256" key="1">
    <source>
        <dbReference type="SAM" id="MobiDB-lite"/>
    </source>
</evidence>
<dbReference type="Pfam" id="PF00078">
    <property type="entry name" value="RVT_1"/>
    <property type="match status" value="1"/>
</dbReference>
<comment type="caution">
    <text evidence="3">The sequence shown here is derived from an EMBL/GenBank/DDBJ whole genome shotgun (WGS) entry which is preliminary data.</text>
</comment>
<dbReference type="GO" id="GO:0004523">
    <property type="term" value="F:RNA-DNA hybrid ribonuclease activity"/>
    <property type="evidence" value="ECO:0007669"/>
    <property type="project" value="InterPro"/>
</dbReference>
<dbReference type="SUPFAM" id="SSF56672">
    <property type="entry name" value="DNA/RNA polymerases"/>
    <property type="match status" value="1"/>
</dbReference>
<evidence type="ECO:0000259" key="2">
    <source>
        <dbReference type="PROSITE" id="PS50878"/>
    </source>
</evidence>
<dbReference type="Pfam" id="PF03372">
    <property type="entry name" value="Exo_endo_phos"/>
    <property type="match status" value="1"/>
</dbReference>
<dbReference type="SUPFAM" id="SSF53098">
    <property type="entry name" value="Ribonuclease H-like"/>
    <property type="match status" value="1"/>
</dbReference>
<dbReference type="InterPro" id="IPR002156">
    <property type="entry name" value="RNaseH_domain"/>
</dbReference>
<dbReference type="InterPro" id="IPR036691">
    <property type="entry name" value="Endo/exonu/phosph_ase_sf"/>
</dbReference>
<name>A0A6A2Z9R5_HIBSY</name>
<dbReference type="GO" id="GO:0030131">
    <property type="term" value="C:clathrin adaptor complex"/>
    <property type="evidence" value="ECO:0007669"/>
    <property type="project" value="InterPro"/>
</dbReference>
<evidence type="ECO:0000313" key="3">
    <source>
        <dbReference type="EMBL" id="KAE8687812.1"/>
    </source>
</evidence>
<dbReference type="InterPro" id="IPR043502">
    <property type="entry name" value="DNA/RNA_pol_sf"/>
</dbReference>
<dbReference type="Pfam" id="PF09066">
    <property type="entry name" value="B2-adapt-app_C"/>
    <property type="match status" value="1"/>
</dbReference>
<dbReference type="PANTHER" id="PTHR33116:SF75">
    <property type="entry name" value="RIBONUCLEASE H PROTEIN"/>
    <property type="match status" value="1"/>
</dbReference>
<dbReference type="Gene3D" id="3.60.10.10">
    <property type="entry name" value="Endonuclease/exonuclease/phosphatase"/>
    <property type="match status" value="1"/>
</dbReference>
<evidence type="ECO:0000313" key="4">
    <source>
        <dbReference type="Proteomes" id="UP000436088"/>
    </source>
</evidence>
<dbReference type="InterPro" id="IPR044730">
    <property type="entry name" value="RNase_H-like_dom_plant"/>
</dbReference>
<dbReference type="InterPro" id="IPR012337">
    <property type="entry name" value="RNaseH-like_sf"/>
</dbReference>
<dbReference type="SUPFAM" id="SSF55711">
    <property type="entry name" value="Subdomain of clathrin and coatomer appendage domain"/>
    <property type="match status" value="1"/>
</dbReference>
<dbReference type="Gene3D" id="3.30.420.10">
    <property type="entry name" value="Ribonuclease H-like superfamily/Ribonuclease H"/>
    <property type="match status" value="1"/>
</dbReference>
<dbReference type="Pfam" id="PF13966">
    <property type="entry name" value="zf-RVT"/>
    <property type="match status" value="1"/>
</dbReference>
<proteinExistence type="predicted"/>
<organism evidence="3 4">
    <name type="scientific">Hibiscus syriacus</name>
    <name type="common">Rose of Sharon</name>
    <dbReference type="NCBI Taxonomy" id="106335"/>
    <lineage>
        <taxon>Eukaryota</taxon>
        <taxon>Viridiplantae</taxon>
        <taxon>Streptophyta</taxon>
        <taxon>Embryophyta</taxon>
        <taxon>Tracheophyta</taxon>
        <taxon>Spermatophyta</taxon>
        <taxon>Magnoliopsida</taxon>
        <taxon>eudicotyledons</taxon>
        <taxon>Gunneridae</taxon>
        <taxon>Pentapetalae</taxon>
        <taxon>rosids</taxon>
        <taxon>malvids</taxon>
        <taxon>Malvales</taxon>
        <taxon>Malvaceae</taxon>
        <taxon>Malvoideae</taxon>
        <taxon>Hibiscus</taxon>
    </lineage>
</organism>
<dbReference type="InterPro" id="IPR026960">
    <property type="entry name" value="RVT-Znf"/>
</dbReference>
<accession>A0A6A2Z9R5</accession>
<feature type="domain" description="Reverse transcriptase" evidence="2">
    <location>
        <begin position="1126"/>
        <end position="1373"/>
    </location>
</feature>
<dbReference type="SMART" id="SM01020">
    <property type="entry name" value="B2-adapt-app_C"/>
    <property type="match status" value="1"/>
</dbReference>
<dbReference type="InterPro" id="IPR005135">
    <property type="entry name" value="Endo/exonuclease/phosphatase"/>
</dbReference>
<dbReference type="Pfam" id="PF13456">
    <property type="entry name" value="RVT_3"/>
    <property type="match status" value="1"/>
</dbReference>
<dbReference type="GO" id="GO:0016192">
    <property type="term" value="P:vesicle-mediated transport"/>
    <property type="evidence" value="ECO:0007669"/>
    <property type="project" value="InterPro"/>
</dbReference>
<reference evidence="3" key="1">
    <citation type="submission" date="2019-09" db="EMBL/GenBank/DDBJ databases">
        <title>Draft genome information of white flower Hibiscus syriacus.</title>
        <authorList>
            <person name="Kim Y.-M."/>
        </authorList>
    </citation>
    <scope>NUCLEOTIDE SEQUENCE [LARGE SCALE GENOMIC DNA]</scope>
    <source>
        <strain evidence="3">YM2019G1</strain>
    </source>
</reference>
<dbReference type="Gene3D" id="3.30.310.10">
    <property type="entry name" value="TATA-Binding Protein"/>
    <property type="match status" value="1"/>
</dbReference>
<dbReference type="FunFam" id="3.30.310.10:FF:000014">
    <property type="entry name" value="Beta-adaptin-like protein"/>
    <property type="match status" value="1"/>
</dbReference>
<dbReference type="GO" id="GO:0006886">
    <property type="term" value="P:intracellular protein transport"/>
    <property type="evidence" value="ECO:0007669"/>
    <property type="project" value="InterPro"/>
</dbReference>
<dbReference type="InterPro" id="IPR012295">
    <property type="entry name" value="TBP_dom_sf"/>
</dbReference>
<dbReference type="PROSITE" id="PS50878">
    <property type="entry name" value="RT_POL"/>
    <property type="match status" value="1"/>
</dbReference>
<dbReference type="CDD" id="cd01650">
    <property type="entry name" value="RT_nLTR_like"/>
    <property type="match status" value="1"/>
</dbReference>
<dbReference type="GO" id="GO:0003676">
    <property type="term" value="F:nucleic acid binding"/>
    <property type="evidence" value="ECO:0007669"/>
    <property type="project" value="InterPro"/>
</dbReference>
<feature type="compositionally biased region" description="Polar residues" evidence="1">
    <location>
        <begin position="578"/>
        <end position="587"/>
    </location>
</feature>
<dbReference type="PANTHER" id="PTHR33116">
    <property type="entry name" value="REVERSE TRANSCRIPTASE ZINC-BINDING DOMAIN-CONTAINING PROTEIN-RELATED-RELATED"/>
    <property type="match status" value="1"/>
</dbReference>